<name>A0ABS8U9Y0_9GAMM</name>
<dbReference type="SUPFAM" id="SSF52402">
    <property type="entry name" value="Adenine nucleotide alpha hydrolases-like"/>
    <property type="match status" value="2"/>
</dbReference>
<dbReference type="InterPro" id="IPR006016">
    <property type="entry name" value="UspA"/>
</dbReference>
<dbReference type="CDD" id="cd00293">
    <property type="entry name" value="USP-like"/>
    <property type="match status" value="1"/>
</dbReference>
<accession>A0ABS8U9Y0</accession>
<protein>
    <submittedName>
        <fullName evidence="3">Universal stress protein</fullName>
    </submittedName>
</protein>
<evidence type="ECO:0000313" key="3">
    <source>
        <dbReference type="EMBL" id="MCD9095380.1"/>
    </source>
</evidence>
<comment type="caution">
    <text evidence="3">The sequence shown here is derived from an EMBL/GenBank/DDBJ whole genome shotgun (WGS) entry which is preliminary data.</text>
</comment>
<reference evidence="3" key="1">
    <citation type="submission" date="2021-12" db="EMBL/GenBank/DDBJ databases">
        <authorList>
            <person name="Ulrich A."/>
        </authorList>
    </citation>
    <scope>NUCLEOTIDE SEQUENCE</scope>
    <source>
        <strain evidence="3">A1P009</strain>
    </source>
</reference>
<feature type="domain" description="UspA" evidence="2">
    <location>
        <begin position="12"/>
        <end position="148"/>
    </location>
</feature>
<dbReference type="InterPro" id="IPR006015">
    <property type="entry name" value="Universal_stress_UspA"/>
</dbReference>
<dbReference type="InterPro" id="IPR014729">
    <property type="entry name" value="Rossmann-like_a/b/a_fold"/>
</dbReference>
<organism evidence="3 4">
    <name type="scientific">Luteimonas fraxinea</name>
    <dbReference type="NCBI Taxonomy" id="2901869"/>
    <lineage>
        <taxon>Bacteria</taxon>
        <taxon>Pseudomonadati</taxon>
        <taxon>Pseudomonadota</taxon>
        <taxon>Gammaproteobacteria</taxon>
        <taxon>Lysobacterales</taxon>
        <taxon>Lysobacteraceae</taxon>
        <taxon>Luteimonas</taxon>
    </lineage>
</organism>
<dbReference type="PANTHER" id="PTHR46268:SF6">
    <property type="entry name" value="UNIVERSAL STRESS PROTEIN UP12"/>
    <property type="match status" value="1"/>
</dbReference>
<dbReference type="EMBL" id="JAJQKU010000001">
    <property type="protein sequence ID" value="MCD9095380.1"/>
    <property type="molecule type" value="Genomic_DNA"/>
</dbReference>
<dbReference type="Gene3D" id="3.40.50.620">
    <property type="entry name" value="HUPs"/>
    <property type="match status" value="2"/>
</dbReference>
<keyword evidence="4" id="KW-1185">Reference proteome</keyword>
<dbReference type="Pfam" id="PF00582">
    <property type="entry name" value="Usp"/>
    <property type="match status" value="2"/>
</dbReference>
<evidence type="ECO:0000259" key="2">
    <source>
        <dbReference type="Pfam" id="PF00582"/>
    </source>
</evidence>
<evidence type="ECO:0000313" key="4">
    <source>
        <dbReference type="Proteomes" id="UP001430360"/>
    </source>
</evidence>
<gene>
    <name evidence="3" type="ORF">LTT95_00290</name>
</gene>
<reference evidence="3" key="2">
    <citation type="journal article" date="2022" name="Syst. Appl. Microbiol.">
        <title>Physiological and genomic characterisation of Luteimonas fraxinea sp. nov., a bacterial species associated with trees tolerant to ash dieback.</title>
        <authorList>
            <person name="Ulrich K."/>
            <person name="Becker R."/>
            <person name="Behrendt U."/>
            <person name="Kube M."/>
            <person name="Schneck V."/>
            <person name="Ulrich A."/>
        </authorList>
    </citation>
    <scope>NUCLEOTIDE SEQUENCE</scope>
    <source>
        <strain evidence="3">A1P009</strain>
    </source>
</reference>
<dbReference type="PANTHER" id="PTHR46268">
    <property type="entry name" value="STRESS RESPONSE PROTEIN NHAX"/>
    <property type="match status" value="1"/>
</dbReference>
<proteinExistence type="inferred from homology"/>
<evidence type="ECO:0000256" key="1">
    <source>
        <dbReference type="ARBA" id="ARBA00008791"/>
    </source>
</evidence>
<dbReference type="RefSeq" id="WP_232133933.1">
    <property type="nucleotide sequence ID" value="NZ_CP089507.1"/>
</dbReference>
<sequence length="289" mass="31091">MSVNESNGSSGVLLATDRAPRCDRALDRALVLARSLGGTAVAATMVDPGTRQAEKVLRRKQPDWYRATSLRTRAERWLRREVAQPGVAWRVHAGEGDAGAQLNGILDGCAGDMLVVTGPVRPGVLSPTVFGSTVDHLLRRERIALLTVHERVHGEYRHMVVASDFSAPSLAALQRARALFPAARLTVLHGFEVPLLGLMNTGQDETVAQVRAQLREAGQALLHKHAPDAELVVEHGDPARLVQQHVESVDPDLVVVGTHGRGAVYELLVGSVARRIVAASAVDTLLIRS</sequence>
<dbReference type="PRINTS" id="PR01438">
    <property type="entry name" value="UNVRSLSTRESS"/>
</dbReference>
<comment type="similarity">
    <text evidence="1">Belongs to the universal stress protein A family.</text>
</comment>
<dbReference type="Proteomes" id="UP001430360">
    <property type="component" value="Unassembled WGS sequence"/>
</dbReference>
<feature type="domain" description="UspA" evidence="2">
    <location>
        <begin position="156"/>
        <end position="288"/>
    </location>
</feature>